<dbReference type="OrthoDB" id="1906869at2759"/>
<dbReference type="FunFam" id="2.40.330.10:FF:000001">
    <property type="entry name" value="Auxin response factor"/>
    <property type="match status" value="1"/>
</dbReference>
<evidence type="ECO:0000256" key="10">
    <source>
        <dbReference type="SAM" id="MobiDB-lite"/>
    </source>
</evidence>
<keyword evidence="8 9" id="KW-0927">Auxin signaling pathway</keyword>
<keyword evidence="11" id="KW-1133">Transmembrane helix</keyword>
<evidence type="ECO:0000256" key="8">
    <source>
        <dbReference type="ARBA" id="ARBA00023294"/>
    </source>
</evidence>
<dbReference type="GO" id="GO:0003677">
    <property type="term" value="F:DNA binding"/>
    <property type="evidence" value="ECO:0007669"/>
    <property type="project" value="UniProtKB-KW"/>
</dbReference>
<dbReference type="GO" id="GO:0007389">
    <property type="term" value="P:pattern specification process"/>
    <property type="evidence" value="ECO:0007669"/>
    <property type="project" value="UniProtKB-ARBA"/>
</dbReference>
<dbReference type="SUPFAM" id="SSF101936">
    <property type="entry name" value="DNA-binding pseudobarrel domain"/>
    <property type="match status" value="1"/>
</dbReference>
<comment type="similarity">
    <text evidence="2 9">Belongs to the ARF family.</text>
</comment>
<keyword evidence="5 9" id="KW-0238">DNA-binding</keyword>
<evidence type="ECO:0000256" key="9">
    <source>
        <dbReference type="RuleBase" id="RU004561"/>
    </source>
</evidence>
<evidence type="ECO:0000256" key="5">
    <source>
        <dbReference type="ARBA" id="ARBA00023125"/>
    </source>
</evidence>
<keyword evidence="4 9" id="KW-0805">Transcription regulation</keyword>
<dbReference type="InterPro" id="IPR010525">
    <property type="entry name" value="ARF_dom"/>
</dbReference>
<evidence type="ECO:0000259" key="12">
    <source>
        <dbReference type="PROSITE" id="PS50863"/>
    </source>
</evidence>
<keyword evidence="15" id="KW-1185">Reference proteome</keyword>
<dbReference type="PROSITE" id="PS51745">
    <property type="entry name" value="PB1"/>
    <property type="match status" value="1"/>
</dbReference>
<dbReference type="GO" id="GO:0051301">
    <property type="term" value="P:cell division"/>
    <property type="evidence" value="ECO:0007669"/>
    <property type="project" value="UniProtKB-ARBA"/>
</dbReference>
<evidence type="ECO:0000256" key="6">
    <source>
        <dbReference type="ARBA" id="ARBA00023163"/>
    </source>
</evidence>
<comment type="subunit">
    <text evidence="3 9">Homodimers and heterodimers.</text>
</comment>
<dbReference type="GO" id="GO:0005634">
    <property type="term" value="C:nucleus"/>
    <property type="evidence" value="ECO:0007669"/>
    <property type="project" value="UniProtKB-SubCell"/>
</dbReference>
<reference evidence="14 15" key="1">
    <citation type="journal article" date="2020" name="IScience">
        <title>Genome Sequencing of the Endangered Kingdonia uniflora (Circaeasteraceae, Ranunculales) Reveals Potential Mechanisms of Evolutionary Specialization.</title>
        <authorList>
            <person name="Sun Y."/>
            <person name="Deng T."/>
            <person name="Zhang A."/>
            <person name="Moore M.J."/>
            <person name="Landis J.B."/>
            <person name="Lin N."/>
            <person name="Zhang H."/>
            <person name="Zhang X."/>
            <person name="Huang J."/>
            <person name="Zhang X."/>
            <person name="Sun H."/>
            <person name="Wang H."/>
        </authorList>
    </citation>
    <scope>NUCLEOTIDE SEQUENCE [LARGE SCALE GENOMIC DNA]</scope>
    <source>
        <strain evidence="14">TB1705</strain>
        <tissue evidence="14">Leaf</tissue>
    </source>
</reference>
<dbReference type="GO" id="GO:0009734">
    <property type="term" value="P:auxin-activated signaling pathway"/>
    <property type="evidence" value="ECO:0007669"/>
    <property type="project" value="UniProtKB-KW"/>
</dbReference>
<dbReference type="InterPro" id="IPR044835">
    <property type="entry name" value="ARF_plant"/>
</dbReference>
<dbReference type="AlphaFoldDB" id="A0A7J7NGD6"/>
<dbReference type="InterPro" id="IPR015300">
    <property type="entry name" value="DNA-bd_pseudobarrel_sf"/>
</dbReference>
<organism evidence="14 15">
    <name type="scientific">Kingdonia uniflora</name>
    <dbReference type="NCBI Taxonomy" id="39325"/>
    <lineage>
        <taxon>Eukaryota</taxon>
        <taxon>Viridiplantae</taxon>
        <taxon>Streptophyta</taxon>
        <taxon>Embryophyta</taxon>
        <taxon>Tracheophyta</taxon>
        <taxon>Spermatophyta</taxon>
        <taxon>Magnoliopsida</taxon>
        <taxon>Ranunculales</taxon>
        <taxon>Circaeasteraceae</taxon>
        <taxon>Kingdonia</taxon>
    </lineage>
</organism>
<dbReference type="SMART" id="SM01019">
    <property type="entry name" value="B3"/>
    <property type="match status" value="1"/>
</dbReference>
<dbReference type="PANTHER" id="PTHR31384:SF39">
    <property type="entry name" value="AUXIN RESPONSE FACTOR"/>
    <property type="match status" value="1"/>
</dbReference>
<proteinExistence type="inferred from homology"/>
<dbReference type="Gene3D" id="3.10.20.90">
    <property type="entry name" value="Phosphatidylinositol 3-kinase Catalytic Subunit, Chain A, domain 1"/>
    <property type="match status" value="1"/>
</dbReference>
<dbReference type="InterPro" id="IPR053793">
    <property type="entry name" value="PB1-like"/>
</dbReference>
<evidence type="ECO:0000256" key="2">
    <source>
        <dbReference type="ARBA" id="ARBA00007853"/>
    </source>
</evidence>
<evidence type="ECO:0000256" key="4">
    <source>
        <dbReference type="ARBA" id="ARBA00023015"/>
    </source>
</evidence>
<dbReference type="EMBL" id="JACGCM010000805">
    <property type="protein sequence ID" value="KAF6166245.1"/>
    <property type="molecule type" value="Genomic_DNA"/>
</dbReference>
<dbReference type="FunFam" id="2.30.30.1040:FF:000002">
    <property type="entry name" value="Auxin response factor"/>
    <property type="match status" value="1"/>
</dbReference>
<dbReference type="Proteomes" id="UP000541444">
    <property type="component" value="Unassembled WGS sequence"/>
</dbReference>
<dbReference type="Pfam" id="PF06507">
    <property type="entry name" value="ARF_AD"/>
    <property type="match status" value="1"/>
</dbReference>
<dbReference type="PANTHER" id="PTHR31384">
    <property type="entry name" value="AUXIN RESPONSE FACTOR 4-RELATED"/>
    <property type="match status" value="1"/>
</dbReference>
<dbReference type="Gene3D" id="2.40.330.10">
    <property type="entry name" value="DNA-binding pseudobarrel domain"/>
    <property type="match status" value="1"/>
</dbReference>
<dbReference type="Gene3D" id="2.30.30.1040">
    <property type="match status" value="1"/>
</dbReference>
<dbReference type="Pfam" id="PF02362">
    <property type="entry name" value="B3"/>
    <property type="match status" value="1"/>
</dbReference>
<accession>A0A7J7NGD6</accession>
<comment type="caution">
    <text evidence="14">The sequence shown here is derived from an EMBL/GenBank/DDBJ whole genome shotgun (WGS) entry which is preliminary data.</text>
</comment>
<comment type="subcellular location">
    <subcellularLocation>
        <location evidence="1 9">Nucleus</location>
    </subcellularLocation>
</comment>
<dbReference type="GO" id="GO:0048829">
    <property type="term" value="P:root cap development"/>
    <property type="evidence" value="ECO:0007669"/>
    <property type="project" value="UniProtKB-ARBA"/>
</dbReference>
<evidence type="ECO:0000256" key="1">
    <source>
        <dbReference type="ARBA" id="ARBA00004123"/>
    </source>
</evidence>
<evidence type="ECO:0000313" key="15">
    <source>
        <dbReference type="Proteomes" id="UP000541444"/>
    </source>
</evidence>
<gene>
    <name evidence="14" type="ORF">GIB67_031029</name>
</gene>
<evidence type="ECO:0000256" key="11">
    <source>
        <dbReference type="SAM" id="Phobius"/>
    </source>
</evidence>
<evidence type="ECO:0000256" key="7">
    <source>
        <dbReference type="ARBA" id="ARBA00023242"/>
    </source>
</evidence>
<sequence>MKKIMDFYEFCNLCVFLVDNLLGKLLQFAILIVLITFTESKEPMREMEKCLDSQLWHACAGGMVQMPIVNSNVFYFPQGQAEHAHGSVDLGNTQRIPPYVLCKVVAVKFLADPETDEVYAKIRLIPVKNTGMSVDYDNETGIRSNGPEVQEKPASFAKTLTQSDANNGGGFSVPRYCAETIFPRLDYSAEPPVQTVLAKDVHGEIWKFRHIYRGTPRRHLLTTGWSTFVNQKKLIAGDSIVFLRTENGDLCVGIRRAKRGMGGGESPSGWNPAGGNCVSPYGGARFSVFLREDENKLSNSCGGIRGKGRVRPESVIEAATLAANGKPFEVVYYPRASTPEFCVKASAVNAAMRIQWCPGMRFKMAFETEDSSRISWFMGTISSVHVADPIRWPSSPWRLLQVTWDEPDLLQNVKRVSPWLVELVSNMPTIHLSPFSPPRKKLRVPQHSDFPFDGQFMIPSLSSNHPLGPSSPMCCISDNTSAGIQGARHAQFGISLPDLHFNKLPSGLFPEPSKISNGPFKNFCNLHSDENISCLLTIGSSSSNSSQNSKKPAQFVLFGQPILTEEQISLSFSGETIPTTGNSSSDGNLEKATNVSDGRRENSSCEGFPWYKDRQMTDVGLETGHCKVFMESEDVGRTLDLSVLGSYEELYRRLADMFAIERSEVLSHVLYRDASGVVKHTGDEPFSEFIKIARRLTILMDSGSDNIGRSWITGMQKTESGLNSSNKTTPLSIFV</sequence>
<protein>
    <recommendedName>
        <fullName evidence="9">Auxin response factor</fullName>
    </recommendedName>
</protein>
<dbReference type="InterPro" id="IPR003340">
    <property type="entry name" value="B3_DNA-bd"/>
</dbReference>
<keyword evidence="6 9" id="KW-0804">Transcription</keyword>
<name>A0A7J7NGD6_9MAGN</name>
<feature type="region of interest" description="Disordered" evidence="10">
    <location>
        <begin position="574"/>
        <end position="600"/>
    </location>
</feature>
<dbReference type="CDD" id="cd10017">
    <property type="entry name" value="B3_DNA"/>
    <property type="match status" value="1"/>
</dbReference>
<feature type="domain" description="PB1" evidence="13">
    <location>
        <begin position="623"/>
        <end position="703"/>
    </location>
</feature>
<feature type="transmembrane region" description="Helical" evidence="11">
    <location>
        <begin position="12"/>
        <end position="37"/>
    </location>
</feature>
<evidence type="ECO:0000256" key="3">
    <source>
        <dbReference type="ARBA" id="ARBA00011726"/>
    </source>
</evidence>
<feature type="compositionally biased region" description="Polar residues" evidence="10">
    <location>
        <begin position="574"/>
        <end position="596"/>
    </location>
</feature>
<keyword evidence="11" id="KW-0812">Transmembrane</keyword>
<evidence type="ECO:0000259" key="13">
    <source>
        <dbReference type="PROSITE" id="PS51745"/>
    </source>
</evidence>
<comment type="function">
    <text evidence="9">Auxin response factors (ARFs) are transcriptional factors that bind specifically to the DNA sequence 5'-TGTCTC-3' found in the auxin-responsive promoter elements (AuxREs).</text>
</comment>
<dbReference type="GO" id="GO:0006355">
    <property type="term" value="P:regulation of DNA-templated transcription"/>
    <property type="evidence" value="ECO:0007669"/>
    <property type="project" value="InterPro"/>
</dbReference>
<keyword evidence="7 9" id="KW-0539">Nucleus</keyword>
<dbReference type="PROSITE" id="PS50863">
    <property type="entry name" value="B3"/>
    <property type="match status" value="1"/>
</dbReference>
<feature type="domain" description="TF-B3" evidence="12">
    <location>
        <begin position="156"/>
        <end position="258"/>
    </location>
</feature>
<keyword evidence="11" id="KW-0472">Membrane</keyword>
<evidence type="ECO:0000313" key="14">
    <source>
        <dbReference type="EMBL" id="KAF6166245.1"/>
    </source>
</evidence>